<dbReference type="OrthoDB" id="6581954at2759"/>
<dbReference type="Proteomes" id="UP001154114">
    <property type="component" value="Chromosome 1"/>
</dbReference>
<evidence type="ECO:0000256" key="4">
    <source>
        <dbReference type="ARBA" id="ARBA00022692"/>
    </source>
</evidence>
<feature type="transmembrane region" description="Helical" evidence="9">
    <location>
        <begin position="195"/>
        <end position="217"/>
    </location>
</feature>
<feature type="transmembrane region" description="Helical" evidence="9">
    <location>
        <begin position="431"/>
        <end position="451"/>
    </location>
</feature>
<feature type="transmembrane region" description="Helical" evidence="9">
    <location>
        <begin position="91"/>
        <end position="118"/>
    </location>
</feature>
<organism evidence="10 11">
    <name type="scientific">Chrysodeixis includens</name>
    <name type="common">Soybean looper</name>
    <name type="synonym">Pseudoplusia includens</name>
    <dbReference type="NCBI Taxonomy" id="689277"/>
    <lineage>
        <taxon>Eukaryota</taxon>
        <taxon>Metazoa</taxon>
        <taxon>Ecdysozoa</taxon>
        <taxon>Arthropoda</taxon>
        <taxon>Hexapoda</taxon>
        <taxon>Insecta</taxon>
        <taxon>Pterygota</taxon>
        <taxon>Neoptera</taxon>
        <taxon>Endopterygota</taxon>
        <taxon>Lepidoptera</taxon>
        <taxon>Glossata</taxon>
        <taxon>Ditrysia</taxon>
        <taxon>Noctuoidea</taxon>
        <taxon>Noctuidae</taxon>
        <taxon>Plusiinae</taxon>
        <taxon>Chrysodeixis</taxon>
    </lineage>
</organism>
<dbReference type="PANTHER" id="PTHR11616:SF240">
    <property type="entry name" value="BLOATED TUBULES, ISOFORM B-RELATED"/>
    <property type="match status" value="1"/>
</dbReference>
<dbReference type="PRINTS" id="PR00176">
    <property type="entry name" value="NANEUSMPORT"/>
</dbReference>
<feature type="transmembrane region" description="Helical" evidence="9">
    <location>
        <begin position="471"/>
        <end position="491"/>
    </location>
</feature>
<feature type="binding site" evidence="8">
    <location>
        <position position="338"/>
    </location>
    <ligand>
        <name>Na(+)</name>
        <dbReference type="ChEBI" id="CHEBI:29101"/>
        <label>1</label>
    </ligand>
</feature>
<feature type="binding site" evidence="8">
    <location>
        <position position="27"/>
    </location>
    <ligand>
        <name>Na(+)</name>
        <dbReference type="ChEBI" id="CHEBI:29101"/>
        <label>1</label>
    </ligand>
</feature>
<evidence type="ECO:0000313" key="10">
    <source>
        <dbReference type="EMBL" id="CAH0578382.1"/>
    </source>
</evidence>
<evidence type="ECO:0000256" key="3">
    <source>
        <dbReference type="ARBA" id="ARBA00022448"/>
    </source>
</evidence>
<dbReference type="PANTHER" id="PTHR11616">
    <property type="entry name" value="SODIUM/CHLORIDE DEPENDENT TRANSPORTER"/>
    <property type="match status" value="1"/>
</dbReference>
<gene>
    <name evidence="10" type="ORF">CINC_LOCUS700</name>
</gene>
<evidence type="ECO:0000256" key="1">
    <source>
        <dbReference type="ARBA" id="ARBA00004141"/>
    </source>
</evidence>
<dbReference type="GO" id="GO:0005886">
    <property type="term" value="C:plasma membrane"/>
    <property type="evidence" value="ECO:0007669"/>
    <property type="project" value="TreeGrafter"/>
</dbReference>
<evidence type="ECO:0000256" key="5">
    <source>
        <dbReference type="ARBA" id="ARBA00022847"/>
    </source>
</evidence>
<keyword evidence="6 9" id="KW-1133">Transmembrane helix</keyword>
<accession>A0A9P0FR29</accession>
<feature type="binding site" evidence="8">
    <location>
        <position position="248"/>
    </location>
    <ligand>
        <name>Na(+)</name>
        <dbReference type="ChEBI" id="CHEBI:29101"/>
        <label>1</label>
    </ligand>
</feature>
<keyword evidence="5" id="KW-0769">Symport</keyword>
<feature type="transmembrane region" description="Helical" evidence="9">
    <location>
        <begin position="269"/>
        <end position="294"/>
    </location>
</feature>
<proteinExistence type="inferred from homology"/>
<keyword evidence="8" id="KW-0915">Sodium</keyword>
<feature type="transmembrane region" description="Helical" evidence="9">
    <location>
        <begin position="321"/>
        <end position="344"/>
    </location>
</feature>
<reference evidence="10" key="1">
    <citation type="submission" date="2021-12" db="EMBL/GenBank/DDBJ databases">
        <authorList>
            <person name="King R."/>
        </authorList>
    </citation>
    <scope>NUCLEOTIDE SEQUENCE</scope>
</reference>
<dbReference type="GO" id="GO:0015375">
    <property type="term" value="F:glycine:sodium symporter activity"/>
    <property type="evidence" value="ECO:0007669"/>
    <property type="project" value="TreeGrafter"/>
</dbReference>
<dbReference type="GO" id="GO:0046872">
    <property type="term" value="F:metal ion binding"/>
    <property type="evidence" value="ECO:0007669"/>
    <property type="project" value="UniProtKB-KW"/>
</dbReference>
<feature type="binding site" evidence="8">
    <location>
        <position position="26"/>
    </location>
    <ligand>
        <name>Na(+)</name>
        <dbReference type="ChEBI" id="CHEBI:29101"/>
        <label>1</label>
    </ligand>
</feature>
<feature type="transmembrane region" description="Helical" evidence="9">
    <location>
        <begin position="12"/>
        <end position="33"/>
    </location>
</feature>
<dbReference type="SUPFAM" id="SSF161070">
    <property type="entry name" value="SNF-like"/>
    <property type="match status" value="1"/>
</dbReference>
<keyword evidence="4 9" id="KW-0812">Transmembrane</keyword>
<evidence type="ECO:0000256" key="6">
    <source>
        <dbReference type="ARBA" id="ARBA00022989"/>
    </source>
</evidence>
<keyword evidence="7 9" id="KW-0472">Membrane</keyword>
<comment type="similarity">
    <text evidence="2">Belongs to the sodium:neurotransmitter symporter (SNF) (TC 2.A.22) family.</text>
</comment>
<sequence>MIDSYKLKEWINWPLIRAHLCTASVAVGFNALWRAPRQAFGFGGLQYGLAVTVAMLAVALPLSLLQLAIGQLSQQDAVGVWRAVPFFKGVGYLRLLVSLFGSVYSIIYLAMTVTYFLYTISNSLPFWECIELVISEDYVHTVNSSTCLRETFMAPVRDRPEYYLAVALIVIVLWIVFPFIVFFSFYNPVKLMKRLFYGLGPVVIILAVVVVSCIGDRNNLTSFVMIGDWTSFLEPDIWHSALIQALLSTQIAGGYLISAGDTVYSSTNVQWSAVAIVGANLLSTWASLIFWYSITAPERDSSIFAVIIQTYQIGEDTNLDVAWPLIIFFILLLSGLISMLYLLFPIFDRFRRIGGVKWRLLSFVGCLCAAVTSLAVLAGRLPALYLLEDYAVPLLISIATVMEILAFVFIYGWKVLVEDVEFLTGSSIAKFWVLGWCAAPGIIAPFSVWWVTIQFLEDETWMQAPWPALTIITTAALAVITFIVFASVAVVKQVQYDCVGKLKSSFKPSRHWGPRDPITHYYWLARRDEVERGNMPRTRYHRRQLGQLSGQPSFLNLASSVPEKIDSDISSAEKRRSNSDDWIYTVCRKQLTLVQERLNDTRRRAKSLDWSFPNTKAVTPHDSRTLGSSIATPDSVFTHESNNNVQIVHHIYKKNKK</sequence>
<dbReference type="PROSITE" id="PS50267">
    <property type="entry name" value="NA_NEUROTRAN_SYMP_3"/>
    <property type="match status" value="1"/>
</dbReference>
<evidence type="ECO:0000256" key="7">
    <source>
        <dbReference type="ARBA" id="ARBA00023136"/>
    </source>
</evidence>
<feature type="transmembrane region" description="Helical" evidence="9">
    <location>
        <begin position="162"/>
        <end position="183"/>
    </location>
</feature>
<feature type="transmembrane region" description="Helical" evidence="9">
    <location>
        <begin position="45"/>
        <end position="70"/>
    </location>
</feature>
<evidence type="ECO:0000256" key="2">
    <source>
        <dbReference type="ARBA" id="ARBA00006459"/>
    </source>
</evidence>
<keyword evidence="3" id="KW-0813">Transport</keyword>
<name>A0A9P0FR29_CHRIL</name>
<protein>
    <submittedName>
        <fullName evidence="10">Uncharacterized protein</fullName>
    </submittedName>
</protein>
<dbReference type="AlphaFoldDB" id="A0A9P0FR29"/>
<evidence type="ECO:0000313" key="11">
    <source>
        <dbReference type="Proteomes" id="UP001154114"/>
    </source>
</evidence>
<keyword evidence="8" id="KW-0479">Metal-binding</keyword>
<evidence type="ECO:0000256" key="8">
    <source>
        <dbReference type="PIRSR" id="PIRSR600175-1"/>
    </source>
</evidence>
<comment type="subcellular location">
    <subcellularLocation>
        <location evidence="1">Membrane</location>
        <topology evidence="1">Multi-pass membrane protein</topology>
    </subcellularLocation>
</comment>
<feature type="transmembrane region" description="Helical" evidence="9">
    <location>
        <begin position="237"/>
        <end position="257"/>
    </location>
</feature>
<feature type="transmembrane region" description="Helical" evidence="9">
    <location>
        <begin position="390"/>
        <end position="411"/>
    </location>
</feature>
<evidence type="ECO:0000256" key="9">
    <source>
        <dbReference type="SAM" id="Phobius"/>
    </source>
</evidence>
<dbReference type="Pfam" id="PF00209">
    <property type="entry name" value="SNF"/>
    <property type="match status" value="1"/>
</dbReference>
<dbReference type="InterPro" id="IPR037272">
    <property type="entry name" value="SNS_sf"/>
</dbReference>
<keyword evidence="11" id="KW-1185">Reference proteome</keyword>
<dbReference type="EMBL" id="LR824004">
    <property type="protein sequence ID" value="CAH0578382.1"/>
    <property type="molecule type" value="Genomic_DNA"/>
</dbReference>
<dbReference type="InterPro" id="IPR000175">
    <property type="entry name" value="Na/ntran_symport"/>
</dbReference>
<feature type="transmembrane region" description="Helical" evidence="9">
    <location>
        <begin position="356"/>
        <end position="378"/>
    </location>
</feature>
<feature type="binding site" evidence="8">
    <location>
        <position position="280"/>
    </location>
    <ligand>
        <name>Na(+)</name>
        <dbReference type="ChEBI" id="CHEBI:29101"/>
        <label>1</label>
    </ligand>
</feature>